<protein>
    <submittedName>
        <fullName evidence="1">Uncharacterized protein</fullName>
    </submittedName>
</protein>
<gene>
    <name evidence="1" type="ORF">NM203_02760</name>
</gene>
<reference evidence="1 2" key="1">
    <citation type="submission" date="2022-06" db="EMBL/GenBank/DDBJ databases">
        <title>Mycolicibacterium sp. CAU 1645 isolated from seawater.</title>
        <authorList>
            <person name="Kim W."/>
        </authorList>
    </citation>
    <scope>NUCLEOTIDE SEQUENCE [LARGE SCALE GENOMIC DNA]</scope>
    <source>
        <strain evidence="1 2">CAU 1645</strain>
    </source>
</reference>
<comment type="caution">
    <text evidence="1">The sequence shown here is derived from an EMBL/GenBank/DDBJ whole genome shotgun (WGS) entry which is preliminary data.</text>
</comment>
<dbReference type="RefSeq" id="WP_255058075.1">
    <property type="nucleotide sequence ID" value="NZ_JANDBD010000001.1"/>
</dbReference>
<dbReference type="EMBL" id="JANDBD010000001">
    <property type="protein sequence ID" value="MCP9271104.1"/>
    <property type="molecule type" value="Genomic_DNA"/>
</dbReference>
<accession>A0ABT1LW22</accession>
<organism evidence="1 2">
    <name type="scientific">Mycolicibacterium arenosum</name>
    <dbReference type="NCBI Taxonomy" id="2952157"/>
    <lineage>
        <taxon>Bacteria</taxon>
        <taxon>Bacillati</taxon>
        <taxon>Actinomycetota</taxon>
        <taxon>Actinomycetes</taxon>
        <taxon>Mycobacteriales</taxon>
        <taxon>Mycobacteriaceae</taxon>
        <taxon>Mycolicibacterium</taxon>
    </lineage>
</organism>
<dbReference type="Proteomes" id="UP001651690">
    <property type="component" value="Unassembled WGS sequence"/>
</dbReference>
<evidence type="ECO:0000313" key="2">
    <source>
        <dbReference type="Proteomes" id="UP001651690"/>
    </source>
</evidence>
<proteinExistence type="predicted"/>
<keyword evidence="2" id="KW-1185">Reference proteome</keyword>
<evidence type="ECO:0000313" key="1">
    <source>
        <dbReference type="EMBL" id="MCP9271104.1"/>
    </source>
</evidence>
<sequence length="277" mass="31036">MGGDLRQGDVIRPVNATSDHWEGPAIVITADCDLANNKHGGRISCVPVLPLSVYLHLFYLPPRLQRLQLATRSRAGDLVRTHQKQLPEYDEPISDDRVISWVAETSAQAVATTFSMTKENTAALGAYASSYFRLERSVREKFMDAAEALIESQVLLGHHKSESNSRRAFGKDLRSFLASLPGDAMFLNSLSTDLNQGYVCYLRVLREVSIHEIATRAIMRPFNVKFERVSRLRAPYVYALSQRLGNVFSAIGLPEEYEIGRQKHSDALAELISRVED</sequence>
<name>A0ABT1LW22_9MYCO</name>